<protein>
    <recommendedName>
        <fullName evidence="3">G domain-containing protein</fullName>
    </recommendedName>
</protein>
<evidence type="ECO:0000313" key="1">
    <source>
        <dbReference type="EMBL" id="KAF8666273.1"/>
    </source>
</evidence>
<name>A0A835AH00_9POAL</name>
<dbReference type="EMBL" id="JACEFO010002311">
    <property type="protein sequence ID" value="KAF8666273.1"/>
    <property type="molecule type" value="Genomic_DNA"/>
</dbReference>
<organism evidence="1 2">
    <name type="scientific">Digitaria exilis</name>
    <dbReference type="NCBI Taxonomy" id="1010633"/>
    <lineage>
        <taxon>Eukaryota</taxon>
        <taxon>Viridiplantae</taxon>
        <taxon>Streptophyta</taxon>
        <taxon>Embryophyta</taxon>
        <taxon>Tracheophyta</taxon>
        <taxon>Spermatophyta</taxon>
        <taxon>Magnoliopsida</taxon>
        <taxon>Liliopsida</taxon>
        <taxon>Poales</taxon>
        <taxon>Poaceae</taxon>
        <taxon>PACMAD clade</taxon>
        <taxon>Panicoideae</taxon>
        <taxon>Panicodae</taxon>
        <taxon>Paniceae</taxon>
        <taxon>Anthephorinae</taxon>
        <taxon>Digitaria</taxon>
    </lineage>
</organism>
<dbReference type="PANTHER" id="PTHR14241">
    <property type="entry name" value="INTERFERON-INDUCED PROTEIN 44"/>
    <property type="match status" value="1"/>
</dbReference>
<dbReference type="AlphaFoldDB" id="A0A835AH00"/>
<dbReference type="PANTHER" id="PTHR14241:SF32">
    <property type="entry name" value="VWFA DOMAIN-CONTAINING PROTEIN-RELATED"/>
    <property type="match status" value="1"/>
</dbReference>
<accession>A0A835AH00</accession>
<evidence type="ECO:0008006" key="3">
    <source>
        <dbReference type="Google" id="ProtNLM"/>
    </source>
</evidence>
<reference evidence="1" key="1">
    <citation type="submission" date="2020-07" db="EMBL/GenBank/DDBJ databases">
        <title>Genome sequence and genetic diversity analysis of an under-domesticated orphan crop, white fonio (Digitaria exilis).</title>
        <authorList>
            <person name="Bennetzen J.L."/>
            <person name="Chen S."/>
            <person name="Ma X."/>
            <person name="Wang X."/>
            <person name="Yssel A.E.J."/>
            <person name="Chaluvadi S.R."/>
            <person name="Johnson M."/>
            <person name="Gangashetty P."/>
            <person name="Hamidou F."/>
            <person name="Sanogo M.D."/>
            <person name="Zwaenepoel A."/>
            <person name="Wallace J."/>
            <person name="Van De Peer Y."/>
            <person name="Van Deynze A."/>
        </authorList>
    </citation>
    <scope>NUCLEOTIDE SEQUENCE</scope>
    <source>
        <tissue evidence="1">Leaves</tissue>
    </source>
</reference>
<evidence type="ECO:0000313" key="2">
    <source>
        <dbReference type="Proteomes" id="UP000636709"/>
    </source>
</evidence>
<sequence length="175" mass="19706">MASLRLFHGGVHELFGDIYEFAEYVAVSPVSDGEESDECCVCDNTVEALQFGRRQQDRLRDAKGFIRRGAGKSTLVNRITRVFDKDDDPFAPDRAQISNDKPVVVVTHGDKLSILQRAHVQNELAELLGIPVQQIFDIPGSDDYQTDLAILDMLRHCIQHAEQNLPIKLNYLLEV</sequence>
<gene>
    <name evidence="1" type="ORF">HU200_053696</name>
</gene>
<dbReference type="OrthoDB" id="25620at2759"/>
<keyword evidence="2" id="KW-1185">Reference proteome</keyword>
<comment type="caution">
    <text evidence="1">The sequence shown here is derived from an EMBL/GenBank/DDBJ whole genome shotgun (WGS) entry which is preliminary data.</text>
</comment>
<dbReference type="Proteomes" id="UP000636709">
    <property type="component" value="Unassembled WGS sequence"/>
</dbReference>
<proteinExistence type="predicted"/>